<dbReference type="Pfam" id="PF02518">
    <property type="entry name" value="HATPase_c"/>
    <property type="match status" value="1"/>
</dbReference>
<dbReference type="InterPro" id="IPR050482">
    <property type="entry name" value="Sensor_HK_TwoCompSys"/>
</dbReference>
<dbReference type="Pfam" id="PF07730">
    <property type="entry name" value="HisKA_3"/>
    <property type="match status" value="1"/>
</dbReference>
<keyword evidence="2" id="KW-1003">Cell membrane</keyword>
<evidence type="ECO:0000256" key="8">
    <source>
        <dbReference type="ARBA" id="ARBA00023136"/>
    </source>
</evidence>
<dbReference type="CDD" id="cd16917">
    <property type="entry name" value="HATPase_UhpB-NarQ-NarX-like"/>
    <property type="match status" value="1"/>
</dbReference>
<dbReference type="PANTHER" id="PTHR24421:SF37">
    <property type="entry name" value="SENSOR HISTIDINE KINASE NARS"/>
    <property type="match status" value="1"/>
</dbReference>
<evidence type="ECO:0000259" key="10">
    <source>
        <dbReference type="PROSITE" id="PS50109"/>
    </source>
</evidence>
<keyword evidence="3" id="KW-0808">Transferase</keyword>
<evidence type="ECO:0000256" key="4">
    <source>
        <dbReference type="ARBA" id="ARBA00022692"/>
    </source>
</evidence>
<evidence type="ECO:0000313" key="11">
    <source>
        <dbReference type="EMBL" id="GAA1141845.1"/>
    </source>
</evidence>
<evidence type="ECO:0000256" key="5">
    <source>
        <dbReference type="ARBA" id="ARBA00022777"/>
    </source>
</evidence>
<evidence type="ECO:0000256" key="6">
    <source>
        <dbReference type="ARBA" id="ARBA00022989"/>
    </source>
</evidence>
<dbReference type="InterPro" id="IPR011712">
    <property type="entry name" value="Sig_transdc_His_kin_sub3_dim/P"/>
</dbReference>
<dbReference type="Proteomes" id="UP001499979">
    <property type="component" value="Unassembled WGS sequence"/>
</dbReference>
<dbReference type="Gene3D" id="3.30.565.10">
    <property type="entry name" value="Histidine kinase-like ATPase, C-terminal domain"/>
    <property type="match status" value="1"/>
</dbReference>
<feature type="transmembrane region" description="Helical" evidence="9">
    <location>
        <begin position="228"/>
        <end position="252"/>
    </location>
</feature>
<keyword evidence="8 9" id="KW-0472">Membrane</keyword>
<dbReference type="EMBL" id="BAAAJE010000007">
    <property type="protein sequence ID" value="GAA1141845.1"/>
    <property type="molecule type" value="Genomic_DNA"/>
</dbReference>
<feature type="transmembrane region" description="Helical" evidence="9">
    <location>
        <begin position="21"/>
        <end position="44"/>
    </location>
</feature>
<keyword evidence="6 9" id="KW-1133">Transmembrane helix</keyword>
<protein>
    <recommendedName>
        <fullName evidence="10">Histidine kinase domain-containing protein</fullName>
    </recommendedName>
</protein>
<evidence type="ECO:0000313" key="12">
    <source>
        <dbReference type="Proteomes" id="UP001499979"/>
    </source>
</evidence>
<dbReference type="SUPFAM" id="SSF55874">
    <property type="entry name" value="ATPase domain of HSP90 chaperone/DNA topoisomerase II/histidine kinase"/>
    <property type="match status" value="1"/>
</dbReference>
<evidence type="ECO:0000256" key="3">
    <source>
        <dbReference type="ARBA" id="ARBA00022679"/>
    </source>
</evidence>
<accession>A0ABN1UDY8</accession>
<dbReference type="SMART" id="SM00387">
    <property type="entry name" value="HATPase_c"/>
    <property type="match status" value="1"/>
</dbReference>
<organism evidence="11 12">
    <name type="scientific">Nocardioides aquiterrae</name>
    <dbReference type="NCBI Taxonomy" id="203799"/>
    <lineage>
        <taxon>Bacteria</taxon>
        <taxon>Bacillati</taxon>
        <taxon>Actinomycetota</taxon>
        <taxon>Actinomycetes</taxon>
        <taxon>Propionibacteriales</taxon>
        <taxon>Nocardioidaceae</taxon>
        <taxon>Nocardioides</taxon>
    </lineage>
</organism>
<evidence type="ECO:0000256" key="1">
    <source>
        <dbReference type="ARBA" id="ARBA00004651"/>
    </source>
</evidence>
<comment type="subcellular location">
    <subcellularLocation>
        <location evidence="1">Cell membrane</location>
        <topology evidence="1">Multi-pass membrane protein</topology>
    </subcellularLocation>
</comment>
<dbReference type="PROSITE" id="PS50109">
    <property type="entry name" value="HIS_KIN"/>
    <property type="match status" value="1"/>
</dbReference>
<dbReference type="InterPro" id="IPR036890">
    <property type="entry name" value="HATPase_C_sf"/>
</dbReference>
<dbReference type="InterPro" id="IPR003594">
    <property type="entry name" value="HATPase_dom"/>
</dbReference>
<keyword evidence="4 9" id="KW-0812">Transmembrane</keyword>
<reference evidence="11 12" key="1">
    <citation type="journal article" date="2019" name="Int. J. Syst. Evol. Microbiol.">
        <title>The Global Catalogue of Microorganisms (GCM) 10K type strain sequencing project: providing services to taxonomists for standard genome sequencing and annotation.</title>
        <authorList>
            <consortium name="The Broad Institute Genomics Platform"/>
            <consortium name="The Broad Institute Genome Sequencing Center for Infectious Disease"/>
            <person name="Wu L."/>
            <person name="Ma J."/>
        </authorList>
    </citation>
    <scope>NUCLEOTIDE SEQUENCE [LARGE SCALE GENOMIC DNA]</scope>
    <source>
        <strain evidence="11 12">JCM 11813</strain>
    </source>
</reference>
<comment type="caution">
    <text evidence="11">The sequence shown here is derived from an EMBL/GenBank/DDBJ whole genome shotgun (WGS) entry which is preliminary data.</text>
</comment>
<dbReference type="Gene3D" id="1.20.5.1930">
    <property type="match status" value="1"/>
</dbReference>
<evidence type="ECO:0000256" key="7">
    <source>
        <dbReference type="ARBA" id="ARBA00023012"/>
    </source>
</evidence>
<name>A0ABN1UDY8_9ACTN</name>
<sequence>MGPILSGPQRKVRRLRLLRSPVALFLTIGILTAAGIIVGTNVLADRAAADEAISEARDTTQLLAQSVVAPEFPPRAVHLRPENATQYLIQLEKFDSEVQARLLKTDRPYRINIWSANGRLIYTSQLDVLFEDLFKNGSSGQPSLTLDDEQRRILRKGGVGSEIADPSRPEDLAAGGTEGMVRIYTRFVTTDRGSPSVADQRAAGRPVLFEAYFPVADLTKRRAQIFDAFFWITAGALVLLIAVATAILAGLTRELRKTAAERERLLVSAMDASDAERRRIARDLHDSVVQDLAGTAFSVSALARVPDLPDESRETLDTAGSSLRTSLKSLRSLLAEIHPPDLSADGLPAALADLIAPAGTLGIQASATVEGAETASVENVALVWRVAQEAVRNAMRHSDASTLAVTVRGDGTTLTLEVVDDGIGFDPARTAPDSYGLRGLRSLVADSGGVLEVRSSPGEGTTVRMEVKTP</sequence>
<evidence type="ECO:0000256" key="2">
    <source>
        <dbReference type="ARBA" id="ARBA00022475"/>
    </source>
</evidence>
<dbReference type="PANTHER" id="PTHR24421">
    <property type="entry name" value="NITRATE/NITRITE SENSOR PROTEIN NARX-RELATED"/>
    <property type="match status" value="1"/>
</dbReference>
<dbReference type="InterPro" id="IPR005467">
    <property type="entry name" value="His_kinase_dom"/>
</dbReference>
<keyword evidence="5" id="KW-0418">Kinase</keyword>
<evidence type="ECO:0000256" key="9">
    <source>
        <dbReference type="SAM" id="Phobius"/>
    </source>
</evidence>
<gene>
    <name evidence="11" type="ORF">GCM10009606_21610</name>
</gene>
<keyword evidence="7" id="KW-0902">Two-component regulatory system</keyword>
<feature type="domain" description="Histidine kinase" evidence="10">
    <location>
        <begin position="283"/>
        <end position="470"/>
    </location>
</feature>
<proteinExistence type="predicted"/>
<keyword evidence="12" id="KW-1185">Reference proteome</keyword>